<gene>
    <name evidence="1" type="ORF">ZBT109_2270</name>
</gene>
<accession>A0A348HHA0</accession>
<evidence type="ECO:0000313" key="1">
    <source>
        <dbReference type="EMBL" id="BBG31002.1"/>
    </source>
</evidence>
<proteinExistence type="predicted"/>
<dbReference type="Proteomes" id="UP000267342">
    <property type="component" value="Chromosome"/>
</dbReference>
<reference evidence="1 2" key="1">
    <citation type="submission" date="2018-09" db="EMBL/GenBank/DDBJ databases">
        <title>Zymobacter palmae IAM14233 (=T109) whole genome analysis.</title>
        <authorList>
            <person name="Yanase H."/>
        </authorList>
    </citation>
    <scope>NUCLEOTIDE SEQUENCE [LARGE SCALE GENOMIC DNA]</scope>
    <source>
        <strain evidence="1 2">IAM14233</strain>
    </source>
</reference>
<dbReference type="KEGG" id="zpl:ZBT109_2270"/>
<dbReference type="AlphaFoldDB" id="A0A348HHA0"/>
<keyword evidence="2" id="KW-1185">Reference proteome</keyword>
<organism evidence="1 2">
    <name type="scientific">Zymobacter palmae</name>
    <dbReference type="NCBI Taxonomy" id="33074"/>
    <lineage>
        <taxon>Bacteria</taxon>
        <taxon>Pseudomonadati</taxon>
        <taxon>Pseudomonadota</taxon>
        <taxon>Gammaproteobacteria</taxon>
        <taxon>Oceanospirillales</taxon>
        <taxon>Halomonadaceae</taxon>
        <taxon>Zymobacter group</taxon>
        <taxon>Zymobacter</taxon>
    </lineage>
</organism>
<protein>
    <submittedName>
        <fullName evidence="1">Uncharacterized protein</fullName>
    </submittedName>
</protein>
<sequence length="64" mass="6789">MSMSDESAVDDALEVVAVAAPACVMKGVAVNAIAETPNVVFRKRRREGETVMATPDLQLKGVSR</sequence>
<evidence type="ECO:0000313" key="2">
    <source>
        <dbReference type="Proteomes" id="UP000267342"/>
    </source>
</evidence>
<name>A0A348HHA0_9GAMM</name>
<dbReference type="EMBL" id="AP018933">
    <property type="protein sequence ID" value="BBG31002.1"/>
    <property type="molecule type" value="Genomic_DNA"/>
</dbReference>